<proteinExistence type="inferred from homology"/>
<keyword evidence="2 8" id="KW-0813">Transport</keyword>
<dbReference type="InterPro" id="IPR000531">
    <property type="entry name" value="Beta-barrel_TonB"/>
</dbReference>
<sequence>MVQNYYVSSTGKTKKLSFYLGGSYYDEGGTFINTSFKRINLRANTTYRLSDRISIVNNINLSGSKTRSADYMNIYYSYVNMPWDNPYDENGNPRSFKEADGIWSKDKINPIQAADNSNLTNLALNVDYDFDLNIKLLDWLTFSSTNRLSVDNGMDKQFYAKNADNLSYYGTGYVSSTSNISYGGITTNLFKFRFDKNDNSLNGLVGAEAQRTNNDYITGSGQGMPEGLSAPSVASSNFAISGAPGHTVMQSFISQLNYNYKGKYFFTGSYRIDQSSAFSPENRTAYFPSLSGAWLLSQENFMKTTKAIDNLKLKASWGKTGMKDIGASKYLGQFAYTTQIDGQVAAVPFQLANPNLTWEQTTQVNVGLEVGLFNRVNLNVNAYNNLTNNLLVYRNLPPSGGFSKQWQNTGSVTNKGIELSMSSTNINTRKVTWTTDFSISFNKNSLTDFGNDTIINANTYGITQIYRDGGSLYTWYAKEYYGVDPQDGSMLWVGEDGNPTHEYQAARKVEYGSPIPKIEGGFSTSFRYADLTLSANCSFVTGNKIYNYFRRYVDNDLQDPQFNTMMPRDDWKLWQQPGDIANHPLPQNARNSFDPSTRYIEDGSYLKIRNISLTYKLHGGIIERLKMKSVNVSLSADNVYTFTRFWGQDPEVSINPLNGLPGYAEFKYPNSKQYVLGVNINF</sequence>
<name>A0A5M4B519_9BACT</name>
<comment type="subcellular location">
    <subcellularLocation>
        <location evidence="1 8">Cell outer membrane</location>
        <topology evidence="1 8">Multi-pass membrane protein</topology>
    </subcellularLocation>
</comment>
<keyword evidence="6 8" id="KW-0472">Membrane</keyword>
<evidence type="ECO:0000256" key="4">
    <source>
        <dbReference type="ARBA" id="ARBA00022692"/>
    </source>
</evidence>
<evidence type="ECO:0000313" key="11">
    <source>
        <dbReference type="Proteomes" id="UP000391834"/>
    </source>
</evidence>
<evidence type="ECO:0000256" key="7">
    <source>
        <dbReference type="ARBA" id="ARBA00023237"/>
    </source>
</evidence>
<keyword evidence="7 8" id="KW-0998">Cell outer membrane</keyword>
<evidence type="ECO:0000256" key="2">
    <source>
        <dbReference type="ARBA" id="ARBA00022448"/>
    </source>
</evidence>
<dbReference type="Gene3D" id="2.40.170.20">
    <property type="entry name" value="TonB-dependent receptor, beta-barrel domain"/>
    <property type="match status" value="1"/>
</dbReference>
<dbReference type="SUPFAM" id="SSF56935">
    <property type="entry name" value="Porins"/>
    <property type="match status" value="1"/>
</dbReference>
<dbReference type="InterPro" id="IPR036942">
    <property type="entry name" value="Beta-barrel_TonB_sf"/>
</dbReference>
<dbReference type="AlphaFoldDB" id="A0A5M4B519"/>
<feature type="domain" description="TonB-dependent receptor-like beta-barrel" evidence="9">
    <location>
        <begin position="67"/>
        <end position="638"/>
    </location>
</feature>
<evidence type="ECO:0000256" key="6">
    <source>
        <dbReference type="ARBA" id="ARBA00023136"/>
    </source>
</evidence>
<dbReference type="Pfam" id="PF00593">
    <property type="entry name" value="TonB_dep_Rec_b-barrel"/>
    <property type="match status" value="1"/>
</dbReference>
<dbReference type="PROSITE" id="PS52016">
    <property type="entry name" value="TONB_DEPENDENT_REC_3"/>
    <property type="match status" value="1"/>
</dbReference>
<keyword evidence="3 8" id="KW-1134">Transmembrane beta strand</keyword>
<evidence type="ECO:0000256" key="3">
    <source>
        <dbReference type="ARBA" id="ARBA00022452"/>
    </source>
</evidence>
<evidence type="ECO:0000256" key="8">
    <source>
        <dbReference type="PROSITE-ProRule" id="PRU01360"/>
    </source>
</evidence>
<dbReference type="GO" id="GO:0009279">
    <property type="term" value="C:cell outer membrane"/>
    <property type="evidence" value="ECO:0007669"/>
    <property type="project" value="UniProtKB-SubCell"/>
</dbReference>
<evidence type="ECO:0000256" key="1">
    <source>
        <dbReference type="ARBA" id="ARBA00004571"/>
    </source>
</evidence>
<organism evidence="10 11">
    <name type="scientific">Prolixibacter bellariivorans</name>
    <dbReference type="NCBI Taxonomy" id="314319"/>
    <lineage>
        <taxon>Bacteria</taxon>
        <taxon>Pseudomonadati</taxon>
        <taxon>Bacteroidota</taxon>
        <taxon>Bacteroidia</taxon>
        <taxon>Marinilabiliales</taxon>
        <taxon>Prolixibacteraceae</taxon>
        <taxon>Prolixibacter</taxon>
    </lineage>
</organism>
<dbReference type="InterPro" id="IPR023996">
    <property type="entry name" value="TonB-dep_OMP_SusC/RagA"/>
</dbReference>
<keyword evidence="4 8" id="KW-0812">Transmembrane</keyword>
<keyword evidence="5" id="KW-0798">TonB box</keyword>
<comment type="caution">
    <text evidence="10">The sequence shown here is derived from an EMBL/GenBank/DDBJ whole genome shotgun (WGS) entry which is preliminary data.</text>
</comment>
<keyword evidence="11" id="KW-1185">Reference proteome</keyword>
<dbReference type="EMBL" id="BLAX01000001">
    <property type="protein sequence ID" value="GET35259.1"/>
    <property type="molecule type" value="Genomic_DNA"/>
</dbReference>
<protein>
    <recommendedName>
        <fullName evidence="9">TonB-dependent receptor-like beta-barrel domain-containing protein</fullName>
    </recommendedName>
</protein>
<gene>
    <name evidence="10" type="ORF">PbJCM13498_41220</name>
</gene>
<dbReference type="InterPro" id="IPR039426">
    <property type="entry name" value="TonB-dep_rcpt-like"/>
</dbReference>
<reference evidence="10 11" key="1">
    <citation type="submission" date="2019-10" db="EMBL/GenBank/DDBJ databases">
        <title>Prolixibacter strains distinguished by the presence of nitrate reductase genes were adept at nitrate-dependent anaerobic corrosion of metallic iron and carbon steel.</title>
        <authorList>
            <person name="Iino T."/>
            <person name="Shono N."/>
            <person name="Ito K."/>
            <person name="Nakamura R."/>
            <person name="Sueoka K."/>
            <person name="Harayama S."/>
            <person name="Ohkuma M."/>
        </authorList>
    </citation>
    <scope>NUCLEOTIDE SEQUENCE [LARGE SCALE GENOMIC DNA]</scope>
    <source>
        <strain evidence="10 11">JCM 13498</strain>
    </source>
</reference>
<dbReference type="NCBIfam" id="TIGR04056">
    <property type="entry name" value="OMP_RagA_SusC"/>
    <property type="match status" value="1"/>
</dbReference>
<comment type="similarity">
    <text evidence="8">Belongs to the TonB-dependent receptor family.</text>
</comment>
<evidence type="ECO:0000259" key="9">
    <source>
        <dbReference type="Pfam" id="PF00593"/>
    </source>
</evidence>
<dbReference type="Proteomes" id="UP000391834">
    <property type="component" value="Unassembled WGS sequence"/>
</dbReference>
<evidence type="ECO:0000313" key="10">
    <source>
        <dbReference type="EMBL" id="GET35259.1"/>
    </source>
</evidence>
<evidence type="ECO:0000256" key="5">
    <source>
        <dbReference type="ARBA" id="ARBA00023077"/>
    </source>
</evidence>
<accession>A0A5M4B519</accession>